<evidence type="ECO:0000256" key="1">
    <source>
        <dbReference type="ARBA" id="ARBA00023157"/>
    </source>
</evidence>
<evidence type="ECO:0000256" key="2">
    <source>
        <dbReference type="PROSITE-ProRule" id="PRU00059"/>
    </source>
</evidence>
<keyword evidence="5" id="KW-1185">Reference proteome</keyword>
<organism evidence="4 5">
    <name type="scientific">Daphnia magna</name>
    <dbReference type="NCBI Taxonomy" id="35525"/>
    <lineage>
        <taxon>Eukaryota</taxon>
        <taxon>Metazoa</taxon>
        <taxon>Ecdysozoa</taxon>
        <taxon>Arthropoda</taxon>
        <taxon>Crustacea</taxon>
        <taxon>Branchiopoda</taxon>
        <taxon>Diplostraca</taxon>
        <taxon>Cladocera</taxon>
        <taxon>Anomopoda</taxon>
        <taxon>Daphniidae</taxon>
        <taxon>Daphnia</taxon>
    </lineage>
</organism>
<accession>A0ABQ9ZDJ6</accession>
<dbReference type="Proteomes" id="UP001234178">
    <property type="component" value="Unassembled WGS sequence"/>
</dbReference>
<sequence>MEGIFPGMSSVSTTECEENFVGLSGTIKSLNYTARYPNSSDCGWAIFTPPDTKIRLFFPTVQREESWLNG</sequence>
<protein>
    <recommendedName>
        <fullName evidence="3">CUB domain-containing protein</fullName>
    </recommendedName>
</protein>
<feature type="domain" description="CUB" evidence="3">
    <location>
        <begin position="16"/>
        <end position="70"/>
    </location>
</feature>
<reference evidence="4 5" key="1">
    <citation type="journal article" date="2023" name="Nucleic Acids Res.">
        <title>The hologenome of Daphnia magna reveals possible DNA methylation and microbiome-mediated evolution of the host genome.</title>
        <authorList>
            <person name="Chaturvedi A."/>
            <person name="Li X."/>
            <person name="Dhandapani V."/>
            <person name="Marshall H."/>
            <person name="Kissane S."/>
            <person name="Cuenca-Cambronero M."/>
            <person name="Asole G."/>
            <person name="Calvet F."/>
            <person name="Ruiz-Romero M."/>
            <person name="Marangio P."/>
            <person name="Guigo R."/>
            <person name="Rago D."/>
            <person name="Mirbahai L."/>
            <person name="Eastwood N."/>
            <person name="Colbourne J.K."/>
            <person name="Zhou J."/>
            <person name="Mallon E."/>
            <person name="Orsini L."/>
        </authorList>
    </citation>
    <scope>NUCLEOTIDE SEQUENCE [LARGE SCALE GENOMIC DNA]</scope>
    <source>
        <strain evidence="4">LRV0_1</strain>
    </source>
</reference>
<dbReference type="SUPFAM" id="SSF49854">
    <property type="entry name" value="Spermadhesin, CUB domain"/>
    <property type="match status" value="1"/>
</dbReference>
<dbReference type="Gene3D" id="2.60.120.290">
    <property type="entry name" value="Spermadhesin, CUB domain"/>
    <property type="match status" value="1"/>
</dbReference>
<evidence type="ECO:0000259" key="3">
    <source>
        <dbReference type="PROSITE" id="PS01180"/>
    </source>
</evidence>
<dbReference type="InterPro" id="IPR035914">
    <property type="entry name" value="Sperma_CUB_dom_sf"/>
</dbReference>
<comment type="caution">
    <text evidence="2">Lacks conserved residue(s) required for the propagation of feature annotation.</text>
</comment>
<dbReference type="EMBL" id="JAOYFB010000003">
    <property type="protein sequence ID" value="KAK4010972.1"/>
    <property type="molecule type" value="Genomic_DNA"/>
</dbReference>
<evidence type="ECO:0000313" key="4">
    <source>
        <dbReference type="EMBL" id="KAK4010972.1"/>
    </source>
</evidence>
<comment type="caution">
    <text evidence="4">The sequence shown here is derived from an EMBL/GenBank/DDBJ whole genome shotgun (WGS) entry which is preliminary data.</text>
</comment>
<dbReference type="InterPro" id="IPR000859">
    <property type="entry name" value="CUB_dom"/>
</dbReference>
<evidence type="ECO:0000313" key="5">
    <source>
        <dbReference type="Proteomes" id="UP001234178"/>
    </source>
</evidence>
<keyword evidence="1" id="KW-1015">Disulfide bond</keyword>
<proteinExistence type="predicted"/>
<dbReference type="Pfam" id="PF00431">
    <property type="entry name" value="CUB"/>
    <property type="match status" value="1"/>
</dbReference>
<gene>
    <name evidence="4" type="ORF">OUZ56_020090</name>
</gene>
<dbReference type="PROSITE" id="PS01180">
    <property type="entry name" value="CUB"/>
    <property type="match status" value="1"/>
</dbReference>
<name>A0ABQ9ZDJ6_9CRUS</name>